<organism evidence="2 3">
    <name type="scientific">Rhodotorula mucilaginosa</name>
    <name type="common">Yeast</name>
    <name type="synonym">Rhodotorula rubra</name>
    <dbReference type="NCBI Taxonomy" id="5537"/>
    <lineage>
        <taxon>Eukaryota</taxon>
        <taxon>Fungi</taxon>
        <taxon>Dikarya</taxon>
        <taxon>Basidiomycota</taxon>
        <taxon>Pucciniomycotina</taxon>
        <taxon>Microbotryomycetes</taxon>
        <taxon>Sporidiobolales</taxon>
        <taxon>Sporidiobolaceae</taxon>
        <taxon>Rhodotorula</taxon>
    </lineage>
</organism>
<feature type="compositionally biased region" description="Acidic residues" evidence="1">
    <location>
        <begin position="685"/>
        <end position="694"/>
    </location>
</feature>
<feature type="compositionally biased region" description="Acidic residues" evidence="1">
    <location>
        <begin position="650"/>
        <end position="663"/>
    </location>
</feature>
<proteinExistence type="predicted"/>
<feature type="region of interest" description="Disordered" evidence="1">
    <location>
        <begin position="332"/>
        <end position="517"/>
    </location>
</feature>
<feature type="compositionally biased region" description="Acidic residues" evidence="1">
    <location>
        <begin position="223"/>
        <end position="232"/>
    </location>
</feature>
<feature type="region of interest" description="Disordered" evidence="1">
    <location>
        <begin position="1"/>
        <end position="36"/>
    </location>
</feature>
<protein>
    <submittedName>
        <fullName evidence="2">Uncharacterized protein</fullName>
    </submittedName>
</protein>
<feature type="compositionally biased region" description="Pro residues" evidence="1">
    <location>
        <begin position="471"/>
        <end position="481"/>
    </location>
</feature>
<dbReference type="AlphaFoldDB" id="A0A9P6VU87"/>
<name>A0A9P6VU87_RHOMI</name>
<accession>A0A9P6VU87</accession>
<feature type="region of interest" description="Disordered" evidence="1">
    <location>
        <begin position="165"/>
        <end position="252"/>
    </location>
</feature>
<keyword evidence="3" id="KW-1185">Reference proteome</keyword>
<feature type="region of interest" description="Disordered" evidence="1">
    <location>
        <begin position="619"/>
        <end position="694"/>
    </location>
</feature>
<dbReference type="Proteomes" id="UP000777482">
    <property type="component" value="Unassembled WGS sequence"/>
</dbReference>
<reference evidence="2 3" key="1">
    <citation type="submission" date="2020-11" db="EMBL/GenBank/DDBJ databases">
        <title>Kefir isolates.</title>
        <authorList>
            <person name="Marcisauskas S."/>
            <person name="Kim Y."/>
            <person name="Blasche S."/>
        </authorList>
    </citation>
    <scope>NUCLEOTIDE SEQUENCE [LARGE SCALE GENOMIC DNA]</scope>
    <source>
        <strain evidence="2 3">KR</strain>
    </source>
</reference>
<feature type="region of interest" description="Disordered" evidence="1">
    <location>
        <begin position="50"/>
        <end position="70"/>
    </location>
</feature>
<comment type="caution">
    <text evidence="2">The sequence shown here is derived from an EMBL/GenBank/DDBJ whole genome shotgun (WGS) entry which is preliminary data.</text>
</comment>
<gene>
    <name evidence="2" type="ORF">C6P46_000560</name>
</gene>
<evidence type="ECO:0000256" key="1">
    <source>
        <dbReference type="SAM" id="MobiDB-lite"/>
    </source>
</evidence>
<evidence type="ECO:0000313" key="2">
    <source>
        <dbReference type="EMBL" id="KAG0655855.1"/>
    </source>
</evidence>
<evidence type="ECO:0000313" key="3">
    <source>
        <dbReference type="Proteomes" id="UP000777482"/>
    </source>
</evidence>
<dbReference type="OrthoDB" id="2527675at2759"/>
<sequence>MTVNYTGGSRQAHRRVARKSQLDATGAPSYRIAAPSRSTALHLTSLRNTFKKPSGVKRPTSSAAAATSDMPRFNFSFAQQEKVGQEQQRRRENAASAEEMMRNLYPDDAYDPNNPLERGTPLPAGHGRYRRLTYSLGCHPVAPPPPMTTSSATFSDQRRRVLATGDWAGLGSSSNWKPARPVVELSSSRMTKRPRTRTPSPEYTPLTPPPRGGFLRGSSVDLASDDDDDDDDGGTKAEEEERETTFQSAADYSSEVEDAVILLPERGQSGATGMYRSEDGPGSIDPLAFFADQARGSLAQTEARKTISIALQGAQFQWSARKRLAAATTTASCRNFGSPPPCLRPPRSQEMSASLAKVEEIEEEEDQDLLRDLSGVGGLSLEDQSHKPSAASPLPTTEQPTPHDSLELFNFSPHQSTADGDLGGALQVKEDEEQAVGPVIEKLAARSVDAQQLQEEPKKETETVLVAASPPAQPAVEPPPSGSASPAFHEYVAPSPSPQDDFPSPSPSPSPSPAAAATAEWDLEAMWRDMQGFLPAPPDLPPIHHLAHLRDEAFALHEPDEIATITTFAALEGKVLLVSEQMGLGCEALTAQQADELVKREMAMRASGVMPFEWCSNEEEEKCSDTEEKPGLQQLGRDGIDGQGDATGRDDDDDEGWDPDAEDVSQQSAALPGRRVLIPGLLFAPDDDTGILEP</sequence>
<dbReference type="EMBL" id="PUHQ01000109">
    <property type="protein sequence ID" value="KAG0655855.1"/>
    <property type="molecule type" value="Genomic_DNA"/>
</dbReference>